<dbReference type="Proteomes" id="UP001239111">
    <property type="component" value="Chromosome 4"/>
</dbReference>
<comment type="caution">
    <text evidence="1">The sequence shown here is derived from an EMBL/GenBank/DDBJ whole genome shotgun (WGS) entry which is preliminary data.</text>
</comment>
<sequence>MGDHEADITDILVQEEAINPKGRKLYRSCRVNPMPSEAMHLAKALKYNNCDKDLEASFQCTNLHLLYEVRGFRSLSLIKQSLPKPKVTEFYYCLPCENNVNFASSPPAECSECGVMYEKKVLKKEEQCYIT</sequence>
<reference evidence="1" key="1">
    <citation type="submission" date="2023-04" db="EMBL/GenBank/DDBJ databases">
        <title>A chromosome-level genome assembly of the parasitoid wasp Eretmocerus hayati.</title>
        <authorList>
            <person name="Zhong Y."/>
            <person name="Liu S."/>
            <person name="Liu Y."/>
        </authorList>
    </citation>
    <scope>NUCLEOTIDE SEQUENCE</scope>
    <source>
        <strain evidence="1">ZJU_SS_LIU_2023</strain>
    </source>
</reference>
<evidence type="ECO:0000313" key="1">
    <source>
        <dbReference type="EMBL" id="KAJ8666744.1"/>
    </source>
</evidence>
<organism evidence="1 2">
    <name type="scientific">Eretmocerus hayati</name>
    <dbReference type="NCBI Taxonomy" id="131215"/>
    <lineage>
        <taxon>Eukaryota</taxon>
        <taxon>Metazoa</taxon>
        <taxon>Ecdysozoa</taxon>
        <taxon>Arthropoda</taxon>
        <taxon>Hexapoda</taxon>
        <taxon>Insecta</taxon>
        <taxon>Pterygota</taxon>
        <taxon>Neoptera</taxon>
        <taxon>Endopterygota</taxon>
        <taxon>Hymenoptera</taxon>
        <taxon>Apocrita</taxon>
        <taxon>Proctotrupomorpha</taxon>
        <taxon>Chalcidoidea</taxon>
        <taxon>Aphelinidae</taxon>
        <taxon>Aphelininae</taxon>
        <taxon>Eretmocerus</taxon>
    </lineage>
</organism>
<protein>
    <submittedName>
        <fullName evidence="1">Uncharacterized protein</fullName>
    </submittedName>
</protein>
<accession>A0ACC2N6B8</accession>
<name>A0ACC2N6B8_9HYME</name>
<proteinExistence type="predicted"/>
<evidence type="ECO:0000313" key="2">
    <source>
        <dbReference type="Proteomes" id="UP001239111"/>
    </source>
</evidence>
<keyword evidence="2" id="KW-1185">Reference proteome</keyword>
<gene>
    <name evidence="1" type="ORF">QAD02_008406</name>
</gene>
<dbReference type="EMBL" id="CM056744">
    <property type="protein sequence ID" value="KAJ8666744.1"/>
    <property type="molecule type" value="Genomic_DNA"/>
</dbReference>